<protein>
    <submittedName>
        <fullName evidence="1">Peptidase S41</fullName>
    </submittedName>
</protein>
<proteinExistence type="predicted"/>
<evidence type="ECO:0000313" key="2">
    <source>
        <dbReference type="Proteomes" id="UP001194729"/>
    </source>
</evidence>
<feature type="non-terminal residue" evidence="1">
    <location>
        <position position="1"/>
    </location>
</feature>
<accession>A0ABS0AC17</accession>
<gene>
    <name evidence="1" type="ORF">FNJ87_18085</name>
</gene>
<name>A0ABS0AC17_9FLAO</name>
<evidence type="ECO:0000313" key="1">
    <source>
        <dbReference type="EMBL" id="MBF4986142.1"/>
    </source>
</evidence>
<keyword evidence="2" id="KW-1185">Reference proteome</keyword>
<comment type="caution">
    <text evidence="1">The sequence shown here is derived from an EMBL/GenBank/DDBJ whole genome shotgun (WGS) entry which is preliminary data.</text>
</comment>
<dbReference type="Proteomes" id="UP001194729">
    <property type="component" value="Unassembled WGS sequence"/>
</dbReference>
<dbReference type="EMBL" id="JADKYU010000993">
    <property type="protein sequence ID" value="MBF4986142.1"/>
    <property type="molecule type" value="Genomic_DNA"/>
</dbReference>
<organism evidence="1 2">
    <name type="scientific">Nonlabens mediterrranea</name>
    <dbReference type="NCBI Taxonomy" id="1419947"/>
    <lineage>
        <taxon>Bacteria</taxon>
        <taxon>Pseudomonadati</taxon>
        <taxon>Bacteroidota</taxon>
        <taxon>Flavobacteriia</taxon>
        <taxon>Flavobacteriales</taxon>
        <taxon>Flavobacteriaceae</taxon>
        <taxon>Nonlabens</taxon>
    </lineage>
</organism>
<sequence>LLKDNAIFDYATEYYYNHQVADMDSFRFTDTDFNDFVNWVERKGFDFNTETESAFAKAFKTAEKEELDDDINSSYKAMQEAINNAKKKDMKDKKAEIMSLLTDEIVKRYFYRDGLYNYQLKFNPEILEAVNVLEDQNKYNRILK</sequence>
<reference evidence="1 2" key="1">
    <citation type="submission" date="2020-11" db="EMBL/GenBank/DDBJ databases">
        <title>P. mediterranea TC4 genome.</title>
        <authorList>
            <person name="Molmeret M."/>
        </authorList>
    </citation>
    <scope>NUCLEOTIDE SEQUENCE [LARGE SCALE GENOMIC DNA]</scope>
    <source>
        <strain evidence="1 2">TC4</strain>
    </source>
</reference>